<evidence type="ECO:0000256" key="6">
    <source>
        <dbReference type="PROSITE-ProRule" id="PRU00042"/>
    </source>
</evidence>
<dbReference type="SUPFAM" id="SSF57667">
    <property type="entry name" value="beta-beta-alpha zinc fingers"/>
    <property type="match status" value="13"/>
</dbReference>
<dbReference type="PROSITE" id="PS00028">
    <property type="entry name" value="ZINC_FINGER_C2H2_1"/>
    <property type="match status" value="26"/>
</dbReference>
<proteinExistence type="predicted"/>
<dbReference type="Pfam" id="PF00096">
    <property type="entry name" value="zf-C2H2"/>
    <property type="match status" value="9"/>
</dbReference>
<feature type="region of interest" description="Disordered" evidence="7">
    <location>
        <begin position="1229"/>
        <end position="1255"/>
    </location>
</feature>
<evidence type="ECO:0000256" key="3">
    <source>
        <dbReference type="ARBA" id="ARBA00022771"/>
    </source>
</evidence>
<feature type="domain" description="C2H2-type" evidence="8">
    <location>
        <begin position="1642"/>
        <end position="1669"/>
    </location>
</feature>
<name>A0ABY7ESB5_MYAAR</name>
<feature type="domain" description="C2H2-type" evidence="8">
    <location>
        <begin position="1495"/>
        <end position="1522"/>
    </location>
</feature>
<feature type="compositionally biased region" description="Basic and acidic residues" evidence="7">
    <location>
        <begin position="1758"/>
        <end position="1767"/>
    </location>
</feature>
<feature type="domain" description="C2H2-type" evidence="8">
    <location>
        <begin position="1892"/>
        <end position="1915"/>
    </location>
</feature>
<feature type="domain" description="C2H2-type" evidence="8">
    <location>
        <begin position="154"/>
        <end position="181"/>
    </location>
</feature>
<organism evidence="9 10">
    <name type="scientific">Mya arenaria</name>
    <name type="common">Soft-shell clam</name>
    <dbReference type="NCBI Taxonomy" id="6604"/>
    <lineage>
        <taxon>Eukaryota</taxon>
        <taxon>Metazoa</taxon>
        <taxon>Spiralia</taxon>
        <taxon>Lophotrochozoa</taxon>
        <taxon>Mollusca</taxon>
        <taxon>Bivalvia</taxon>
        <taxon>Autobranchia</taxon>
        <taxon>Heteroconchia</taxon>
        <taxon>Euheterodonta</taxon>
        <taxon>Imparidentia</taxon>
        <taxon>Neoheterodontei</taxon>
        <taxon>Myida</taxon>
        <taxon>Myoidea</taxon>
        <taxon>Myidae</taxon>
        <taxon>Mya</taxon>
    </lineage>
</organism>
<feature type="domain" description="C2H2-type" evidence="8">
    <location>
        <begin position="1607"/>
        <end position="1631"/>
    </location>
</feature>
<evidence type="ECO:0000256" key="7">
    <source>
        <dbReference type="SAM" id="MobiDB-lite"/>
    </source>
</evidence>
<keyword evidence="10" id="KW-1185">Reference proteome</keyword>
<feature type="compositionally biased region" description="Basic and acidic residues" evidence="7">
    <location>
        <begin position="322"/>
        <end position="332"/>
    </location>
</feature>
<evidence type="ECO:0000256" key="1">
    <source>
        <dbReference type="ARBA" id="ARBA00022723"/>
    </source>
</evidence>
<evidence type="ECO:0000259" key="8">
    <source>
        <dbReference type="PROSITE" id="PS50157"/>
    </source>
</evidence>
<feature type="domain" description="C2H2-type" evidence="8">
    <location>
        <begin position="210"/>
        <end position="233"/>
    </location>
</feature>
<feature type="compositionally biased region" description="Acidic residues" evidence="7">
    <location>
        <begin position="337"/>
        <end position="348"/>
    </location>
</feature>
<feature type="region of interest" description="Disordered" evidence="7">
    <location>
        <begin position="33"/>
        <end position="63"/>
    </location>
</feature>
<feature type="region of interest" description="Disordered" evidence="7">
    <location>
        <begin position="467"/>
        <end position="498"/>
    </location>
</feature>
<feature type="region of interest" description="Disordered" evidence="7">
    <location>
        <begin position="1284"/>
        <end position="1311"/>
    </location>
</feature>
<dbReference type="PROSITE" id="PS50157">
    <property type="entry name" value="ZINC_FINGER_C2H2_2"/>
    <property type="match status" value="24"/>
</dbReference>
<evidence type="ECO:0000256" key="2">
    <source>
        <dbReference type="ARBA" id="ARBA00022737"/>
    </source>
</evidence>
<dbReference type="SMART" id="SM00355">
    <property type="entry name" value="ZnF_C2H2"/>
    <property type="match status" value="32"/>
</dbReference>
<feature type="region of interest" description="Disordered" evidence="7">
    <location>
        <begin position="1743"/>
        <end position="1767"/>
    </location>
</feature>
<feature type="domain" description="C2H2-type" evidence="8">
    <location>
        <begin position="818"/>
        <end position="846"/>
    </location>
</feature>
<feature type="domain" description="C2H2-type" evidence="8">
    <location>
        <begin position="182"/>
        <end position="209"/>
    </location>
</feature>
<dbReference type="InterPro" id="IPR013087">
    <property type="entry name" value="Znf_C2H2_type"/>
</dbReference>
<accession>A0ABY7ESB5</accession>
<feature type="compositionally biased region" description="Polar residues" evidence="7">
    <location>
        <begin position="470"/>
        <end position="489"/>
    </location>
</feature>
<feature type="domain" description="C2H2-type" evidence="8">
    <location>
        <begin position="1438"/>
        <end position="1461"/>
    </location>
</feature>
<keyword evidence="3 6" id="KW-0863">Zinc-finger</keyword>
<dbReference type="Gene3D" id="3.30.160.60">
    <property type="entry name" value="Classic Zinc Finger"/>
    <property type="match status" value="16"/>
</dbReference>
<feature type="domain" description="C2H2-type" evidence="8">
    <location>
        <begin position="95"/>
        <end position="123"/>
    </location>
</feature>
<reference evidence="9" key="1">
    <citation type="submission" date="2022-11" db="EMBL/GenBank/DDBJ databases">
        <title>Centuries of genome instability and evolution in soft-shell clam transmissible cancer (bioRxiv).</title>
        <authorList>
            <person name="Hart S.F.M."/>
            <person name="Yonemitsu M.A."/>
            <person name="Giersch R.M."/>
            <person name="Beal B.F."/>
            <person name="Arriagada G."/>
            <person name="Davis B.W."/>
            <person name="Ostrander E.A."/>
            <person name="Goff S.P."/>
            <person name="Metzger M.J."/>
        </authorList>
    </citation>
    <scope>NUCLEOTIDE SEQUENCE</scope>
    <source>
        <strain evidence="9">MELC-2E11</strain>
        <tissue evidence="9">Siphon/mantle</tissue>
    </source>
</reference>
<feature type="domain" description="C2H2-type" evidence="8">
    <location>
        <begin position="1523"/>
        <end position="1550"/>
    </location>
</feature>
<dbReference type="InterPro" id="IPR050527">
    <property type="entry name" value="Snail/Krueppel_Znf"/>
</dbReference>
<feature type="domain" description="C2H2-type" evidence="8">
    <location>
        <begin position="1971"/>
        <end position="1999"/>
    </location>
</feature>
<gene>
    <name evidence="9" type="ORF">MAR_027057</name>
</gene>
<keyword evidence="5" id="KW-0539">Nucleus</keyword>
<feature type="compositionally biased region" description="Low complexity" evidence="7">
    <location>
        <begin position="41"/>
        <end position="56"/>
    </location>
</feature>
<evidence type="ECO:0000313" key="10">
    <source>
        <dbReference type="Proteomes" id="UP001164746"/>
    </source>
</evidence>
<feature type="domain" description="C2H2-type" evidence="8">
    <location>
        <begin position="1671"/>
        <end position="1698"/>
    </location>
</feature>
<feature type="domain" description="C2H2-type" evidence="8">
    <location>
        <begin position="1944"/>
        <end position="1971"/>
    </location>
</feature>
<dbReference type="PANTHER" id="PTHR24388">
    <property type="entry name" value="ZINC FINGER PROTEIN"/>
    <property type="match status" value="1"/>
</dbReference>
<evidence type="ECO:0000256" key="5">
    <source>
        <dbReference type="ARBA" id="ARBA00023242"/>
    </source>
</evidence>
<feature type="domain" description="C2H2-type" evidence="8">
    <location>
        <begin position="399"/>
        <end position="423"/>
    </location>
</feature>
<feature type="domain" description="C2H2-type" evidence="8">
    <location>
        <begin position="732"/>
        <end position="756"/>
    </location>
</feature>
<feature type="domain" description="C2H2-type" evidence="8">
    <location>
        <begin position="120"/>
        <end position="147"/>
    </location>
</feature>
<protein>
    <submittedName>
        <fullName evidence="9">ZN616-like protein</fullName>
    </submittedName>
</protein>
<keyword evidence="2" id="KW-0677">Repeat</keyword>
<feature type="region of interest" description="Disordered" evidence="7">
    <location>
        <begin position="1344"/>
        <end position="1380"/>
    </location>
</feature>
<sequence>MAMEVENGGAVVKDLDSLAVQFGQSLMESDLKTYNEDSSDSDNSNNSSKDNINDDSLPSTVHNIGLNSAQGEEAGIYQVGQDASVVLNPSGQKVYRCQDCGLTYNKPSSFSNHRLAHHPSVCPHCGRRFSMPSSLESHLQLVCERKGASGEGAFECHICHKKMTTKKVLLRHLRIHSNVGSFSCKICSKTFGIQSSLDFHMKSHDLQKPFRCKLCMVTFTEKSTVVRHLKRQHDKSIDLNSYIENNLVPESPVELATQLGSFSGRKPVAKTEVEPPVDIKPNIQVKSHSTPSLKSLLEQPLATFNPIASTLLSSAINMHKMSQEKTPIKQEQPDPISESESDDEEEILSPDSIQGLVKDAMGKLPSLTRSFQCKLCNKTYYHSSSLNKHMKKHNIGDAFQCQICRKKCVSKRDLTSHMLCHRGAGCFACPICGTTCARKGSTLRHIRQAHGFSIEHAREVMNMDMKDKQSTTNVSSKSDVDTNYDSNSTFDDREDPKFDHDEEFESELDESVDHYTCSICEQIFMEKNHLISHYENVHSVDPDKAVNELSSPKLTEIKKKDPRSLLGQTIANQRSAVTINNDNLFDTTLSVVVEKDNEGVQKVIKVMPERGSKLPAYLQNYDVPSSRRRLVQDPEAEAMKPYKCNMCGTRFVEKSSVRRHLKRSHNYTIEEAKEYMIRNDYTKETPTKGENSIDEFHSLAQMNEDSSDKYFSELTEKEHLEDHEDKQKQRTYLCSVCSKRFMLRSSVRRHMRKFHSFSLDEARECDIMAEESTEVRTRRTSADIKRAVAGEELIGLGEGQKASRTPNKKSSARFKEQLSCKFCGQIYTQRFGLKRHLISLHQLDSKDADMVIENEIKEPKQSCPLCFTEFDSAQTVKEHLMKLHRVSETVAARLMGKHTMCDYTEASEGIDDDISRSMSVDEENDFSLNTLNQVESLQKSSGLLTEKEMLDKGEFDINEPSAMFKQDDQDILFDLKSNKEALLVDLNFEAINPWGSDGQSDDLDPEGLGIISGDSGLDFKLAGNEKLIDSMEHSDMTTASSGISYDDNETEASTSISQNKTGSLPSIYGSKKIFKYDCPICKKVLSDASARSKHIRRHEGTAGFQCGLCNKIYLQLRMIESHLKTHGGFGVKCGICFIYCAERNGAKRHLQRMHSMEGNTDALEPYILQCGLDTDNVDELLTNYTVVDLAQENNIVTVVPEVLMGWKHDVEKWEKDKIAVPKIEMDPNDESLSIKEENEEIATEDPLNERTEEKDEKLKLLNTKTKIDSVITNLHKKLLTRSITSSDKDDQSLNDEDSESPSVIDSPQSIYSAEKTSPLKLTFRKKTKMEQNYEGDVENKLIENLRERENGEASDSDRTEDLDFESNEMETGASKGKALEGSSIGVDKTDIEMLDKEILNAILPHFEGDGGKLDALDATLKGLSQKSPRSPKKTVPHLLCWECGKSYSNYKSFREHQRKKHPLSCNKCHKVFVDPLLYQGHMAQHTDGKAAPKNHDCPVCGKEFKDASSRAKHLRLHTGEKPYRCEECGKRFTQTGHLASHMRIHNGEKPFDCKLCGRFFTEKSSVKRHLRKMHFNQYNKKCTVCGIISKTREEHKAHLITHKQRVYTCQFCSKDFMDSRALKVHTFNAHSQMTVSVNMREYRCHECNKQFFSSKGLKNHLKVHSGDFKMFSCRVCNKLFVTEQGLSSHAKVHTRNKDLYCDICHKDFKSRAYSAFHKKQHILDKVNQLVSGKDSRLRNLTVKKEPSGTDDSVEINAEQEKQIDHENEKLSTNSNEMMPNDVNSDFRKIQAGFPDYVIRFIEQKQQSSFYFIKVDEDNPSNTEGENTNTNEVTAAATFSPDTRNNAWFQMNDGDKKARGFAVYRCDECCTFKLRKREIIRHQETAHSLRQGYSCTECSAIFPTRVLLGIHRKRVHPQLASNNKFRCPLCGKTFSNRGAYRNMPFSCSKCGKKFLTRHSLVFHMESHLSKRFECRKCGTKFVHQRSYDQHTQALCMGLRKRIAARKQMVQLPNIESGHARKALICIYCQKEFNYLRTMEIHVHQTHPEHSGELTDAFIEQEAPRVTAYTEIMNQVDDAIKKVVDEQVKTVDSGADGVTGNNLQGEECNPRNLDVGNDNCEDSSPYVKWELDRESTSYIEKCNMLNGTGDTAASERESSLANASVNDIPANIPVMNIKEEPQ</sequence>
<feature type="domain" description="C2H2-type" evidence="8">
    <location>
        <begin position="1104"/>
        <end position="1128"/>
    </location>
</feature>
<feature type="region of interest" description="Disordered" evidence="7">
    <location>
        <begin position="2091"/>
        <end position="2114"/>
    </location>
</feature>
<feature type="compositionally biased region" description="Basic and acidic residues" evidence="7">
    <location>
        <begin position="1344"/>
        <end position="1361"/>
    </location>
</feature>
<feature type="compositionally biased region" description="Polar residues" evidence="7">
    <location>
        <begin position="1300"/>
        <end position="1311"/>
    </location>
</feature>
<dbReference type="PANTHER" id="PTHR24388:SF104">
    <property type="entry name" value="AT-RICH BINDING PROTEIN-RELATED"/>
    <property type="match status" value="1"/>
</dbReference>
<dbReference type="InterPro" id="IPR036236">
    <property type="entry name" value="Znf_C2H2_sf"/>
</dbReference>
<feature type="region of interest" description="Disordered" evidence="7">
    <location>
        <begin position="1038"/>
        <end position="1058"/>
    </location>
</feature>
<feature type="domain" description="C2H2-type" evidence="8">
    <location>
        <begin position="642"/>
        <end position="665"/>
    </location>
</feature>
<feature type="region of interest" description="Disordered" evidence="7">
    <location>
        <begin position="322"/>
        <end position="349"/>
    </location>
</feature>
<feature type="domain" description="C2H2-type" evidence="8">
    <location>
        <begin position="1076"/>
        <end position="1103"/>
    </location>
</feature>
<dbReference type="EMBL" id="CP111019">
    <property type="protein sequence ID" value="WAR12877.1"/>
    <property type="molecule type" value="Genomic_DNA"/>
</dbReference>
<evidence type="ECO:0000256" key="4">
    <source>
        <dbReference type="ARBA" id="ARBA00022833"/>
    </source>
</evidence>
<feature type="domain" description="C2H2-type" evidence="8">
    <location>
        <begin position="371"/>
        <end position="393"/>
    </location>
</feature>
<feature type="domain" description="C2H2-type" evidence="8">
    <location>
        <begin position="515"/>
        <end position="543"/>
    </location>
</feature>
<feature type="domain" description="C2H2-type" evidence="8">
    <location>
        <begin position="1463"/>
        <end position="1490"/>
    </location>
</feature>
<keyword evidence="1" id="KW-0479">Metal-binding</keyword>
<dbReference type="Proteomes" id="UP001164746">
    <property type="component" value="Chromosome 8"/>
</dbReference>
<evidence type="ECO:0000313" key="9">
    <source>
        <dbReference type="EMBL" id="WAR12877.1"/>
    </source>
</evidence>
<keyword evidence="4" id="KW-0862">Zinc</keyword>
<feature type="domain" description="C2H2-type" evidence="8">
    <location>
        <begin position="1551"/>
        <end position="1579"/>
    </location>
</feature>